<dbReference type="PROSITE" id="PS50297">
    <property type="entry name" value="ANK_REP_REGION"/>
    <property type="match status" value="1"/>
</dbReference>
<accession>A0AAE0D9Q0</accession>
<dbReference type="InterPro" id="IPR036770">
    <property type="entry name" value="Ankyrin_rpt-contain_sf"/>
</dbReference>
<sequence>MTKDWRSLRADVHQLYCEENRKLRDVMKIIEARHGFKASERSYHNQLRKWGYMKYKLHDGQRSSDKARSPSLARSSTATGDEAPRGLLPAVSSSAMETSFSSTTSAPTLSCPATLSSHVYSNGPTGLPAPSSVISFPEVVARQLSPSAGDPLPSPYRADGKTDLHLAVLAEVAQDNMKVKVEQVLRRDSSRVNVKDAQGNGALHYATERSFAEIVALLLDHGATVDAKGGFGKTPLHLAASHDFSLVLLLLRRRADATAKDADGNTPAHIAVQHSKPEMGESNTLHALIDHERSTLNTPNRWGFTPFHYILKQHRLALDFFLSRGASATMPFPNGQMPLEMLLKNLGPLKDWVACRGWTEIVCLMIELGANPDTLLPSGKSLTVEYFEILPSMGQEACFDIALGQTLCNFADLIAPSSNDGPEASLLHVLSKNCIKDTAPTLSLYSLFQTVLDRGGDPNMKDEKGRTPLLLLLSYEQNNKDAVLSHLEQLVLYGANPWISDKDGKNAILAAAKSPEYSEACLNYLLRNSLEAQKSMHQRLYRRSVFQHCRLQEWLSAVDADGWSEAKRWLHDLRAPENLKMCAFKIIAEWYLENSKSWFEDAIDRKERRRRYNARIIRDCHHQDIRLGPEYYDNLVRLCL</sequence>
<protein>
    <recommendedName>
        <fullName evidence="5">Clr5 domain-containing protein</fullName>
    </recommendedName>
</protein>
<proteinExistence type="predicted"/>
<feature type="compositionally biased region" description="Basic and acidic residues" evidence="4">
    <location>
        <begin position="59"/>
        <end position="68"/>
    </location>
</feature>
<dbReference type="SMART" id="SM00248">
    <property type="entry name" value="ANK"/>
    <property type="match status" value="8"/>
</dbReference>
<keyword evidence="1" id="KW-0677">Repeat</keyword>
<dbReference type="PROSITE" id="PS50088">
    <property type="entry name" value="ANK_REPEAT"/>
    <property type="match status" value="1"/>
</dbReference>
<feature type="region of interest" description="Disordered" evidence="4">
    <location>
        <begin position="59"/>
        <end position="87"/>
    </location>
</feature>
<comment type="caution">
    <text evidence="6">The sequence shown here is derived from an EMBL/GenBank/DDBJ whole genome shotgun (WGS) entry which is preliminary data.</text>
</comment>
<feature type="domain" description="Clr5" evidence="5">
    <location>
        <begin position="1"/>
        <end position="54"/>
    </location>
</feature>
<evidence type="ECO:0000256" key="1">
    <source>
        <dbReference type="ARBA" id="ARBA00022737"/>
    </source>
</evidence>
<dbReference type="EMBL" id="VYYT01000083">
    <property type="protein sequence ID" value="KAK2771266.1"/>
    <property type="molecule type" value="Genomic_DNA"/>
</dbReference>
<name>A0AAE0D9Q0_COLKA</name>
<keyword evidence="2 3" id="KW-0040">ANK repeat</keyword>
<organism evidence="6 7">
    <name type="scientific">Colletotrichum kahawae</name>
    <name type="common">Coffee berry disease fungus</name>
    <dbReference type="NCBI Taxonomy" id="34407"/>
    <lineage>
        <taxon>Eukaryota</taxon>
        <taxon>Fungi</taxon>
        <taxon>Dikarya</taxon>
        <taxon>Ascomycota</taxon>
        <taxon>Pezizomycotina</taxon>
        <taxon>Sordariomycetes</taxon>
        <taxon>Hypocreomycetidae</taxon>
        <taxon>Glomerellales</taxon>
        <taxon>Glomerellaceae</taxon>
        <taxon>Colletotrichum</taxon>
        <taxon>Colletotrichum gloeosporioides species complex</taxon>
    </lineage>
</organism>
<gene>
    <name evidence="6" type="ORF">CKAH01_14415</name>
</gene>
<evidence type="ECO:0000313" key="6">
    <source>
        <dbReference type="EMBL" id="KAK2771266.1"/>
    </source>
</evidence>
<dbReference type="PANTHER" id="PTHR24178">
    <property type="entry name" value="MOLTING PROTEIN MLT-4"/>
    <property type="match status" value="1"/>
</dbReference>
<keyword evidence="7" id="KW-1185">Reference proteome</keyword>
<dbReference type="Pfam" id="PF12796">
    <property type="entry name" value="Ank_2"/>
    <property type="match status" value="1"/>
</dbReference>
<evidence type="ECO:0000256" key="4">
    <source>
        <dbReference type="SAM" id="MobiDB-lite"/>
    </source>
</evidence>
<dbReference type="Gene3D" id="1.25.40.20">
    <property type="entry name" value="Ankyrin repeat-containing domain"/>
    <property type="match status" value="3"/>
</dbReference>
<evidence type="ECO:0000256" key="2">
    <source>
        <dbReference type="ARBA" id="ARBA00023043"/>
    </source>
</evidence>
<dbReference type="InterPro" id="IPR002110">
    <property type="entry name" value="Ankyrin_rpt"/>
</dbReference>
<reference evidence="6" key="1">
    <citation type="submission" date="2023-02" db="EMBL/GenBank/DDBJ databases">
        <title>Colletotrichum kahawae CIFC_Que2 genome sequencing and assembly.</title>
        <authorList>
            <person name="Baroncelli R."/>
        </authorList>
    </citation>
    <scope>NUCLEOTIDE SEQUENCE</scope>
    <source>
        <strain evidence="6">CIFC_Que2</strain>
    </source>
</reference>
<dbReference type="PANTHER" id="PTHR24178:SF41">
    <property type="entry name" value="ANKYRIN-2 ISOFORM X1"/>
    <property type="match status" value="1"/>
</dbReference>
<dbReference type="AlphaFoldDB" id="A0AAE0D9Q0"/>
<evidence type="ECO:0000313" key="7">
    <source>
        <dbReference type="Proteomes" id="UP001281614"/>
    </source>
</evidence>
<feature type="repeat" description="ANK" evidence="3">
    <location>
        <begin position="198"/>
        <end position="230"/>
    </location>
</feature>
<dbReference type="SUPFAM" id="SSF48403">
    <property type="entry name" value="Ankyrin repeat"/>
    <property type="match status" value="1"/>
</dbReference>
<dbReference type="InterPro" id="IPR025676">
    <property type="entry name" value="Clr5_dom"/>
</dbReference>
<dbReference type="Pfam" id="PF14420">
    <property type="entry name" value="Clr5"/>
    <property type="match status" value="1"/>
</dbReference>
<evidence type="ECO:0000259" key="5">
    <source>
        <dbReference type="Pfam" id="PF14420"/>
    </source>
</evidence>
<evidence type="ECO:0000256" key="3">
    <source>
        <dbReference type="PROSITE-ProRule" id="PRU00023"/>
    </source>
</evidence>
<dbReference type="Proteomes" id="UP001281614">
    <property type="component" value="Unassembled WGS sequence"/>
</dbReference>